<dbReference type="CDD" id="cd07433">
    <property type="entry name" value="PHP_PolIIIA_DnaE1"/>
    <property type="match status" value="1"/>
</dbReference>
<dbReference type="Pfam" id="PF02811">
    <property type="entry name" value="PHP"/>
    <property type="match status" value="1"/>
</dbReference>
<name>A0A418XCB9_9PSED</name>
<evidence type="ECO:0000256" key="2">
    <source>
        <dbReference type="ARBA" id="ARBA00009496"/>
    </source>
</evidence>
<organism evidence="14 15">
    <name type="scientific">Pseudomonas cavernicola</name>
    <dbReference type="NCBI Taxonomy" id="2320866"/>
    <lineage>
        <taxon>Bacteria</taxon>
        <taxon>Pseudomonadati</taxon>
        <taxon>Pseudomonadota</taxon>
        <taxon>Gammaproteobacteria</taxon>
        <taxon>Pseudomonadales</taxon>
        <taxon>Pseudomonadaceae</taxon>
        <taxon>Pseudomonas</taxon>
    </lineage>
</organism>
<dbReference type="Pfam" id="PF01336">
    <property type="entry name" value="tRNA_anti-codon"/>
    <property type="match status" value="1"/>
</dbReference>
<evidence type="ECO:0000256" key="9">
    <source>
        <dbReference type="ARBA" id="ARBA00022932"/>
    </source>
</evidence>
<dbReference type="Pfam" id="PF07733">
    <property type="entry name" value="DNA_pol3_alpha"/>
    <property type="match status" value="1"/>
</dbReference>
<accession>A0A418XCB9</accession>
<dbReference type="Gene3D" id="2.40.50.140">
    <property type="entry name" value="Nucleic acid-binding proteins"/>
    <property type="match status" value="1"/>
</dbReference>
<dbReference type="Pfam" id="PF17657">
    <property type="entry name" value="DNA_pol3_finger"/>
    <property type="match status" value="1"/>
</dbReference>
<dbReference type="InterPro" id="IPR040982">
    <property type="entry name" value="DNA_pol3_finger"/>
</dbReference>
<evidence type="ECO:0000256" key="7">
    <source>
        <dbReference type="ARBA" id="ARBA00022695"/>
    </source>
</evidence>
<keyword evidence="9" id="KW-0239">DNA-directed DNA polymerase</keyword>
<dbReference type="InterPro" id="IPR012340">
    <property type="entry name" value="NA-bd_OB-fold"/>
</dbReference>
<dbReference type="InterPro" id="IPR041931">
    <property type="entry name" value="DNA_pol3_alpha_thumb_dom"/>
</dbReference>
<dbReference type="InterPro" id="IPR003141">
    <property type="entry name" value="Pol/His_phosphatase_N"/>
</dbReference>
<dbReference type="Gene3D" id="1.10.10.1600">
    <property type="entry name" value="Bacterial DNA polymerase III alpha subunit, thumb domain"/>
    <property type="match status" value="1"/>
</dbReference>
<evidence type="ECO:0000259" key="13">
    <source>
        <dbReference type="SMART" id="SM00481"/>
    </source>
</evidence>
<keyword evidence="15" id="KW-1185">Reference proteome</keyword>
<dbReference type="InterPro" id="IPR004365">
    <property type="entry name" value="NA-bd_OB_tRNA"/>
</dbReference>
<dbReference type="InterPro" id="IPR049821">
    <property type="entry name" value="PolIIIA_DnaE1_PHP"/>
</dbReference>
<evidence type="ECO:0000313" key="14">
    <source>
        <dbReference type="EMBL" id="RJG10149.1"/>
    </source>
</evidence>
<evidence type="ECO:0000256" key="4">
    <source>
        <dbReference type="ARBA" id="ARBA00019114"/>
    </source>
</evidence>
<dbReference type="FunFam" id="1.10.150.870:FF:000001">
    <property type="entry name" value="DNA polymerase III subunit alpha"/>
    <property type="match status" value="1"/>
</dbReference>
<dbReference type="GO" id="GO:0003887">
    <property type="term" value="F:DNA-directed DNA polymerase activity"/>
    <property type="evidence" value="ECO:0007669"/>
    <property type="project" value="UniProtKB-KW"/>
</dbReference>
<dbReference type="RefSeq" id="WP_119955834.1">
    <property type="nucleotide sequence ID" value="NZ_QYUR01000006.1"/>
</dbReference>
<gene>
    <name evidence="14" type="ORF">D3879_19160</name>
</gene>
<dbReference type="NCBIfam" id="NF004226">
    <property type="entry name" value="PRK05673.1"/>
    <property type="match status" value="1"/>
</dbReference>
<protein>
    <recommendedName>
        <fullName evidence="4">DNA polymerase III subunit alpha</fullName>
        <ecNumber evidence="3">2.7.7.7</ecNumber>
    </recommendedName>
</protein>
<evidence type="ECO:0000256" key="8">
    <source>
        <dbReference type="ARBA" id="ARBA00022705"/>
    </source>
</evidence>
<evidence type="ECO:0000256" key="11">
    <source>
        <dbReference type="ARBA" id="ARBA00026073"/>
    </source>
</evidence>
<dbReference type="EMBL" id="QYUR01000006">
    <property type="protein sequence ID" value="RJG10149.1"/>
    <property type="molecule type" value="Genomic_DNA"/>
</dbReference>
<dbReference type="FunFam" id="2.40.50.140:FF:000106">
    <property type="entry name" value="DNA polymerase III subunit alpha"/>
    <property type="match status" value="1"/>
</dbReference>
<dbReference type="NCBIfam" id="TIGR00594">
    <property type="entry name" value="polc"/>
    <property type="match status" value="1"/>
</dbReference>
<dbReference type="GO" id="GO:0003676">
    <property type="term" value="F:nucleic acid binding"/>
    <property type="evidence" value="ECO:0007669"/>
    <property type="project" value="InterPro"/>
</dbReference>
<evidence type="ECO:0000256" key="1">
    <source>
        <dbReference type="ARBA" id="ARBA00004496"/>
    </source>
</evidence>
<dbReference type="FunFam" id="1.10.10.1600:FF:000001">
    <property type="entry name" value="DNA polymerase III subunit alpha"/>
    <property type="match status" value="1"/>
</dbReference>
<dbReference type="InterPro" id="IPR004805">
    <property type="entry name" value="DnaE2/DnaE/PolC"/>
</dbReference>
<dbReference type="SUPFAM" id="SSF89550">
    <property type="entry name" value="PHP domain-like"/>
    <property type="match status" value="1"/>
</dbReference>
<keyword evidence="5" id="KW-0963">Cytoplasm</keyword>
<dbReference type="Gene3D" id="3.20.20.140">
    <property type="entry name" value="Metal-dependent hydrolases"/>
    <property type="match status" value="1"/>
</dbReference>
<dbReference type="PANTHER" id="PTHR32294">
    <property type="entry name" value="DNA POLYMERASE III SUBUNIT ALPHA"/>
    <property type="match status" value="1"/>
</dbReference>
<evidence type="ECO:0000256" key="12">
    <source>
        <dbReference type="ARBA" id="ARBA00049244"/>
    </source>
</evidence>
<comment type="subcellular location">
    <subcellularLocation>
        <location evidence="1">Cytoplasm</location>
    </subcellularLocation>
</comment>
<comment type="similarity">
    <text evidence="2">Belongs to the DNA polymerase type-C family. DnaE subfamily.</text>
</comment>
<evidence type="ECO:0000256" key="3">
    <source>
        <dbReference type="ARBA" id="ARBA00012417"/>
    </source>
</evidence>
<dbReference type="Proteomes" id="UP000284021">
    <property type="component" value="Unassembled WGS sequence"/>
</dbReference>
<evidence type="ECO:0000256" key="6">
    <source>
        <dbReference type="ARBA" id="ARBA00022679"/>
    </source>
</evidence>
<sequence length="1173" mass="131183">MTASFVHLRLHTEFSLVDGLVRVKPLVKAAAGAGMPAVAVTDQRNMCSLVKFYKAAMGAGIKPVCGADLWLASKDEDGPLSRLTLLVMNAKGYRNLTELISRGFIEGQRNGEVIIEREWVKEAAEGLIALSGAKEGEIGLNLLAGNPGEAEASLREWQAVFPERFYLELQRTSRVNDEEYLHLAVALAERCDVPLVATNDVRFIKQGDFEAHETRVCIGEGRALDDPRRVRTYSDQQYLKTPEEMWELFSDLPEALENTVEIAKRCNIEVQLGKSFLPNFPVPEGMTMDEFFRKVSFDGLEERLAVLWPKDTTPNYEAKRQVYVDRLNFELDIIIQMGFPGYFLIVMDFIQWAKRNGIPVGPGRGSGAGSLVAYVQKITDLDPLQYDLLFERFLNPERVSMPDFDIDFCMDGRDRVIEYVAETYGRNAVSQIITFGTMAAKAVVRDVARVQGKSYGLADRLSKMIPFEVGMTLEKAFEQEEVLRDFLKVDEEAAEIWEMARKLEGITRNVGKHAGGVVIAPTKLTDFSAIYCDDEGGGLVTQFDKDDVEAAGLVKFDFLGLRTLTIIDWALKTINRDRAKVGDGPLNIDFIPLDDKPTYTLLQKAETTAVFQLESRGMKELIKKLKPDCLEDLIALVALFRPGPLQSGMVDDFINRKHGRAELAYPHPDYQYDGLKPVLLPTYGIILYQEQVMQIAQVMAGYTLGEADMLRRAMGKKKPEEMAKQRGGFIEGCAQNNIDADLAGNIFDLVEKFAGYGFNKSHSAAYGLVSYQTAWLKTHYPSPFMAAVLSADMHNTDKVVTLIEECRSMKLRLDAPDVNTSEFKFTVNDDGRIVYGLGAIKGVGEGPVEAIVESRKDGPFKDLFDFCARVDLKRINKRTTDALIRSGALDRLGPYFHDEIKAYQANIDRNRAVLLAAMEEAIQAAEQTARSHDSGHADLFGGLFADSAADVYANHRRAKELSLKERLRGEKETLGLYLTGHPIDEYEGEVRRFARQRIIDLKPARDSQTVAGLIVNLRVMKNKKGDKMGFITLDDRSGRIEASLFADAFHSAQALLQTDALVVVEGEVSNDDFSGGLRLRAKRVMSLEDARTSLAESLRVRVQSDALKGDRLRWLGELCKRHRGACPITLDYTGSEAKALLQFGEGWRIDPADSLIQTLRDQFGRDNVFLHYR</sequence>
<comment type="caution">
    <text evidence="14">The sequence shown here is derived from an EMBL/GenBank/DDBJ whole genome shotgun (WGS) entry which is preliminary data.</text>
</comment>
<dbReference type="FunFam" id="3.20.20.140:FF:000028">
    <property type="entry name" value="DNA polymerase III subunit alpha"/>
    <property type="match status" value="1"/>
</dbReference>
<keyword evidence="7 14" id="KW-0548">Nucleotidyltransferase</keyword>
<dbReference type="Pfam" id="PF14579">
    <property type="entry name" value="HHH_6"/>
    <property type="match status" value="1"/>
</dbReference>
<dbReference type="InterPro" id="IPR004013">
    <property type="entry name" value="PHP_dom"/>
</dbReference>
<dbReference type="CDD" id="cd04485">
    <property type="entry name" value="DnaE_OBF"/>
    <property type="match status" value="1"/>
</dbReference>
<dbReference type="InterPro" id="IPR016195">
    <property type="entry name" value="Pol/histidinol_Pase-like"/>
</dbReference>
<dbReference type="AlphaFoldDB" id="A0A418XCB9"/>
<dbReference type="OrthoDB" id="9803237at2"/>
<dbReference type="InterPro" id="IPR029460">
    <property type="entry name" value="DNAPol_HHH"/>
</dbReference>
<dbReference type="SMART" id="SM00481">
    <property type="entry name" value="POLIIIAc"/>
    <property type="match status" value="1"/>
</dbReference>
<dbReference type="Pfam" id="PF20914">
    <property type="entry name" value="DNA_pol_IIIA_C"/>
    <property type="match status" value="1"/>
</dbReference>
<dbReference type="GO" id="GO:0006260">
    <property type="term" value="P:DNA replication"/>
    <property type="evidence" value="ECO:0007669"/>
    <property type="project" value="UniProtKB-KW"/>
</dbReference>
<dbReference type="Gene3D" id="1.10.150.870">
    <property type="match status" value="1"/>
</dbReference>
<dbReference type="InterPro" id="IPR011708">
    <property type="entry name" value="DNA_pol3_alpha_NTPase_dom"/>
</dbReference>
<dbReference type="SUPFAM" id="SSF160975">
    <property type="entry name" value="AF1531-like"/>
    <property type="match status" value="1"/>
</dbReference>
<dbReference type="InterPro" id="IPR048472">
    <property type="entry name" value="DNA_pol_IIIA_C"/>
</dbReference>
<keyword evidence="6 14" id="KW-0808">Transferase</keyword>
<dbReference type="EC" id="2.7.7.7" evidence="3"/>
<dbReference type="PANTHER" id="PTHR32294:SF0">
    <property type="entry name" value="DNA POLYMERASE III SUBUNIT ALPHA"/>
    <property type="match status" value="1"/>
</dbReference>
<evidence type="ECO:0000256" key="5">
    <source>
        <dbReference type="ARBA" id="ARBA00022490"/>
    </source>
</evidence>
<proteinExistence type="inferred from homology"/>
<evidence type="ECO:0000256" key="10">
    <source>
        <dbReference type="ARBA" id="ARBA00025611"/>
    </source>
</evidence>
<keyword evidence="8" id="KW-0235">DNA replication</keyword>
<evidence type="ECO:0000313" key="15">
    <source>
        <dbReference type="Proteomes" id="UP000284021"/>
    </source>
</evidence>
<reference evidence="14 15" key="1">
    <citation type="submission" date="2018-09" db="EMBL/GenBank/DDBJ databases">
        <authorList>
            <person name="Zhu H."/>
        </authorList>
    </citation>
    <scope>NUCLEOTIDE SEQUENCE [LARGE SCALE GENOMIC DNA]</scope>
    <source>
        <strain evidence="14 15">K1S02-6</strain>
    </source>
</reference>
<dbReference type="GO" id="GO:0008408">
    <property type="term" value="F:3'-5' exonuclease activity"/>
    <property type="evidence" value="ECO:0007669"/>
    <property type="project" value="InterPro"/>
</dbReference>
<dbReference type="GO" id="GO:0005737">
    <property type="term" value="C:cytoplasm"/>
    <property type="evidence" value="ECO:0007669"/>
    <property type="project" value="UniProtKB-SubCell"/>
</dbReference>
<comment type="subunit">
    <text evidence="11">DNA polymerase III contains a core (composed of alpha, epsilon and theta chains) that associates with a tau subunit. This core dimerizes to form the POLIII' complex. PolIII' associates with the gamma complex (composed of gamma, delta, delta', psi and chi chains) and with the beta chain to form the complete DNA polymerase III complex.</text>
</comment>
<comment type="catalytic activity">
    <reaction evidence="12">
        <text>DNA(n) + a 2'-deoxyribonucleoside 5'-triphosphate = DNA(n+1) + diphosphate</text>
        <dbReference type="Rhea" id="RHEA:22508"/>
        <dbReference type="Rhea" id="RHEA-COMP:17339"/>
        <dbReference type="Rhea" id="RHEA-COMP:17340"/>
        <dbReference type="ChEBI" id="CHEBI:33019"/>
        <dbReference type="ChEBI" id="CHEBI:61560"/>
        <dbReference type="ChEBI" id="CHEBI:173112"/>
        <dbReference type="EC" id="2.7.7.7"/>
    </reaction>
</comment>
<comment type="function">
    <text evidence="10">DNA polymerase III is a complex, multichain enzyme responsible for most of the replicative synthesis in bacteria. This DNA polymerase also exhibits 3' to 5' exonuclease activity. The alpha chain is the DNA polymerase.</text>
</comment>
<feature type="domain" description="Polymerase/histidinol phosphatase N-terminal" evidence="13">
    <location>
        <begin position="6"/>
        <end position="73"/>
    </location>
</feature>